<organism evidence="3 4">
    <name type="scientific">Daphnia magna</name>
    <dbReference type="NCBI Taxonomy" id="35525"/>
    <lineage>
        <taxon>Eukaryota</taxon>
        <taxon>Metazoa</taxon>
        <taxon>Ecdysozoa</taxon>
        <taxon>Arthropoda</taxon>
        <taxon>Crustacea</taxon>
        <taxon>Branchiopoda</taxon>
        <taxon>Diplostraca</taxon>
        <taxon>Cladocera</taxon>
        <taxon>Anomopoda</taxon>
        <taxon>Daphniidae</taxon>
        <taxon>Daphnia</taxon>
    </lineage>
</organism>
<evidence type="ECO:0000313" key="3">
    <source>
        <dbReference type="EMBL" id="KAK4017927.1"/>
    </source>
</evidence>
<name>A0ABQ9ZYF1_9CRUS</name>
<dbReference type="Proteomes" id="UP001234178">
    <property type="component" value="Unassembled WGS sequence"/>
</dbReference>
<gene>
    <name evidence="3" type="ORF">OUZ56_000003</name>
</gene>
<keyword evidence="4" id="KW-1185">Reference proteome</keyword>
<keyword evidence="2" id="KW-0732">Signal</keyword>
<protein>
    <recommendedName>
        <fullName evidence="5">Secreted protein</fullName>
    </recommendedName>
</protein>
<evidence type="ECO:0000313" key="4">
    <source>
        <dbReference type="Proteomes" id="UP001234178"/>
    </source>
</evidence>
<evidence type="ECO:0000256" key="1">
    <source>
        <dbReference type="SAM" id="MobiDB-lite"/>
    </source>
</evidence>
<reference evidence="3 4" key="1">
    <citation type="journal article" date="2023" name="Nucleic Acids Res.">
        <title>The hologenome of Daphnia magna reveals possible DNA methylation and microbiome-mediated evolution of the host genome.</title>
        <authorList>
            <person name="Chaturvedi A."/>
            <person name="Li X."/>
            <person name="Dhandapani V."/>
            <person name="Marshall H."/>
            <person name="Kissane S."/>
            <person name="Cuenca-Cambronero M."/>
            <person name="Asole G."/>
            <person name="Calvet F."/>
            <person name="Ruiz-Romero M."/>
            <person name="Marangio P."/>
            <person name="Guigo R."/>
            <person name="Rago D."/>
            <person name="Mirbahai L."/>
            <person name="Eastwood N."/>
            <person name="Colbourne J.K."/>
            <person name="Zhou J."/>
            <person name="Mallon E."/>
            <person name="Orsini L."/>
        </authorList>
    </citation>
    <scope>NUCLEOTIDE SEQUENCE [LARGE SCALE GENOMIC DNA]</scope>
    <source>
        <strain evidence="3">LRV0_1</strain>
    </source>
</reference>
<feature type="signal peptide" evidence="2">
    <location>
        <begin position="1"/>
        <end position="23"/>
    </location>
</feature>
<evidence type="ECO:0000256" key="2">
    <source>
        <dbReference type="SAM" id="SignalP"/>
    </source>
</evidence>
<dbReference type="EMBL" id="JAOYFB010000036">
    <property type="protein sequence ID" value="KAK4017927.1"/>
    <property type="molecule type" value="Genomic_DNA"/>
</dbReference>
<accession>A0ABQ9ZYF1</accession>
<proteinExistence type="predicted"/>
<sequence length="71" mass="7974">MLLFQLSLFALLMELLDAPPVEPEPEVAPAPRRPRRVTQVPRNLSAEGDSPITPPNRRAWAHTRLLNGESH</sequence>
<comment type="caution">
    <text evidence="3">The sequence shown here is derived from an EMBL/GenBank/DDBJ whole genome shotgun (WGS) entry which is preliminary data.</text>
</comment>
<feature type="chain" id="PRO_5047167046" description="Secreted protein" evidence="2">
    <location>
        <begin position="24"/>
        <end position="71"/>
    </location>
</feature>
<evidence type="ECO:0008006" key="5">
    <source>
        <dbReference type="Google" id="ProtNLM"/>
    </source>
</evidence>
<feature type="region of interest" description="Disordered" evidence="1">
    <location>
        <begin position="21"/>
        <end position="59"/>
    </location>
</feature>